<evidence type="ECO:0000259" key="10">
    <source>
        <dbReference type="SMART" id="SM00849"/>
    </source>
</evidence>
<dbReference type="CDD" id="cd07723">
    <property type="entry name" value="hydroxyacylglutathione_hydrolase_MBL-fold"/>
    <property type="match status" value="1"/>
</dbReference>
<dbReference type="FunFam" id="3.60.15.10:FF:000019">
    <property type="entry name" value="Hydroxyacylglutathione hydrolase, mitochondrial"/>
    <property type="match status" value="1"/>
</dbReference>
<dbReference type="InterPro" id="IPR036866">
    <property type="entry name" value="RibonucZ/Hydroxyglut_hydro"/>
</dbReference>
<organism evidence="11 12">
    <name type="scientific">Trichoplax adhaerens</name>
    <name type="common">Trichoplax reptans</name>
    <dbReference type="NCBI Taxonomy" id="10228"/>
    <lineage>
        <taxon>Eukaryota</taxon>
        <taxon>Metazoa</taxon>
        <taxon>Placozoa</taxon>
        <taxon>Uniplacotomia</taxon>
        <taxon>Trichoplacea</taxon>
        <taxon>Trichoplacidae</taxon>
        <taxon>Trichoplax</taxon>
    </lineage>
</organism>
<dbReference type="GO" id="GO:0046872">
    <property type="term" value="F:metal ion binding"/>
    <property type="evidence" value="ECO:0007669"/>
    <property type="project" value="UniProtKB-KW"/>
</dbReference>
<dbReference type="EMBL" id="DS985242">
    <property type="protein sequence ID" value="EDV28270.1"/>
    <property type="molecule type" value="Genomic_DNA"/>
</dbReference>
<dbReference type="Pfam" id="PF16123">
    <property type="entry name" value="HAGH_C"/>
    <property type="match status" value="1"/>
</dbReference>
<dbReference type="InterPro" id="IPR017782">
    <property type="entry name" value="Hydroxyacylglutathione_Hdrlase"/>
</dbReference>
<comment type="catalytic activity">
    <reaction evidence="1">
        <text>an S-(2-hydroxyacyl)glutathione + H2O = a 2-hydroxy carboxylate + glutathione + H(+)</text>
        <dbReference type="Rhea" id="RHEA:21864"/>
        <dbReference type="ChEBI" id="CHEBI:15377"/>
        <dbReference type="ChEBI" id="CHEBI:15378"/>
        <dbReference type="ChEBI" id="CHEBI:57925"/>
        <dbReference type="ChEBI" id="CHEBI:58896"/>
        <dbReference type="ChEBI" id="CHEBI:71261"/>
        <dbReference type="EC" id="3.1.2.6"/>
    </reaction>
</comment>
<dbReference type="InterPro" id="IPR032282">
    <property type="entry name" value="HAGH_C"/>
</dbReference>
<evidence type="ECO:0000313" key="12">
    <source>
        <dbReference type="Proteomes" id="UP000009022"/>
    </source>
</evidence>
<comment type="pathway">
    <text evidence="3">Secondary metabolite metabolism; methylglyoxal degradation; (R)-lactate from methylglyoxal: step 2/2.</text>
</comment>
<dbReference type="HOGENOM" id="CLU_030571_4_0_1"/>
<evidence type="ECO:0000256" key="9">
    <source>
        <dbReference type="ARBA" id="ARBA00031044"/>
    </source>
</evidence>
<dbReference type="PIRSF" id="PIRSF005457">
    <property type="entry name" value="Glx"/>
    <property type="match status" value="1"/>
</dbReference>
<reference evidence="11 12" key="1">
    <citation type="journal article" date="2008" name="Nature">
        <title>The Trichoplax genome and the nature of placozoans.</title>
        <authorList>
            <person name="Srivastava M."/>
            <person name="Begovic E."/>
            <person name="Chapman J."/>
            <person name="Putnam N.H."/>
            <person name="Hellsten U."/>
            <person name="Kawashima T."/>
            <person name="Kuo A."/>
            <person name="Mitros T."/>
            <person name="Salamov A."/>
            <person name="Carpenter M.L."/>
            <person name="Signorovitch A.Y."/>
            <person name="Moreno M.A."/>
            <person name="Kamm K."/>
            <person name="Grimwood J."/>
            <person name="Schmutz J."/>
            <person name="Shapiro H."/>
            <person name="Grigoriev I.V."/>
            <person name="Buss L.W."/>
            <person name="Schierwater B."/>
            <person name="Dellaporta S.L."/>
            <person name="Rokhsar D.S."/>
        </authorList>
    </citation>
    <scope>NUCLEOTIDE SEQUENCE [LARGE SCALE GENOMIC DNA]</scope>
    <source>
        <strain evidence="11 12">Grell-BS-1999</strain>
    </source>
</reference>
<keyword evidence="8" id="KW-0862">Zinc</keyword>
<dbReference type="GO" id="GO:0004416">
    <property type="term" value="F:hydroxyacylglutathione hydrolase activity"/>
    <property type="evidence" value="ECO:0000318"/>
    <property type="project" value="GO_Central"/>
</dbReference>
<evidence type="ECO:0000256" key="1">
    <source>
        <dbReference type="ARBA" id="ARBA00001623"/>
    </source>
</evidence>
<dbReference type="Gene3D" id="3.60.15.10">
    <property type="entry name" value="Ribonuclease Z/Hydroxyacylglutathione hydrolase-like"/>
    <property type="match status" value="1"/>
</dbReference>
<proteinExistence type="inferred from homology"/>
<comment type="similarity">
    <text evidence="4">Belongs to the metallo-beta-lactamase superfamily. Glyoxalase II family.</text>
</comment>
<dbReference type="PANTHER" id="PTHR11935:SF94">
    <property type="entry name" value="TENZING NORGAY, ISOFORM C"/>
    <property type="match status" value="1"/>
</dbReference>
<name>B3RPZ7_TRIAD</name>
<dbReference type="HAMAP" id="MF_01374">
    <property type="entry name" value="Glyoxalase_2"/>
    <property type="match status" value="1"/>
</dbReference>
<dbReference type="Proteomes" id="UP000009022">
    <property type="component" value="Unassembled WGS sequence"/>
</dbReference>
<keyword evidence="6" id="KW-0479">Metal-binding</keyword>
<dbReference type="Pfam" id="PF00753">
    <property type="entry name" value="Lactamase_B"/>
    <property type="match status" value="1"/>
</dbReference>
<dbReference type="NCBIfam" id="TIGR03413">
    <property type="entry name" value="GSH_gloB"/>
    <property type="match status" value="1"/>
</dbReference>
<dbReference type="InParanoid" id="B3RPZ7"/>
<dbReference type="PANTHER" id="PTHR11935">
    <property type="entry name" value="BETA LACTAMASE DOMAIN"/>
    <property type="match status" value="1"/>
</dbReference>
<evidence type="ECO:0000256" key="7">
    <source>
        <dbReference type="ARBA" id="ARBA00022801"/>
    </source>
</evidence>
<dbReference type="PhylomeDB" id="B3RPZ7"/>
<dbReference type="CTD" id="6750778"/>
<comment type="cofactor">
    <cofactor evidence="2">
        <name>Zn(2+)</name>
        <dbReference type="ChEBI" id="CHEBI:29105"/>
    </cofactor>
</comment>
<evidence type="ECO:0000256" key="3">
    <source>
        <dbReference type="ARBA" id="ARBA00004963"/>
    </source>
</evidence>
<protein>
    <recommendedName>
        <fullName evidence="5">hydroxyacylglutathione hydrolase</fullName>
        <ecNumber evidence="5">3.1.2.6</ecNumber>
    </recommendedName>
    <alternativeName>
        <fullName evidence="9">Glyoxalase II</fullName>
    </alternativeName>
</protein>
<dbReference type="SUPFAM" id="SSF56281">
    <property type="entry name" value="Metallo-hydrolase/oxidoreductase"/>
    <property type="match status" value="1"/>
</dbReference>
<feature type="domain" description="Metallo-beta-lactamase" evidence="10">
    <location>
        <begin position="11"/>
        <end position="174"/>
    </location>
</feature>
<evidence type="ECO:0000256" key="2">
    <source>
        <dbReference type="ARBA" id="ARBA00001947"/>
    </source>
</evidence>
<evidence type="ECO:0000313" key="11">
    <source>
        <dbReference type="EMBL" id="EDV28270.1"/>
    </source>
</evidence>
<dbReference type="EC" id="3.1.2.6" evidence="5"/>
<dbReference type="FunCoup" id="B3RPZ7">
    <property type="interactions" value="1122"/>
</dbReference>
<dbReference type="GeneID" id="6750778"/>
<accession>B3RPZ7</accession>
<evidence type="ECO:0000256" key="6">
    <source>
        <dbReference type="ARBA" id="ARBA00022723"/>
    </source>
</evidence>
<evidence type="ECO:0000256" key="8">
    <source>
        <dbReference type="ARBA" id="ARBA00022833"/>
    </source>
</evidence>
<dbReference type="eggNOG" id="KOG0813">
    <property type="taxonomic scope" value="Eukaryota"/>
</dbReference>
<keyword evidence="12" id="KW-1185">Reference proteome</keyword>
<dbReference type="STRING" id="10228.B3RPZ7"/>
<dbReference type="SMART" id="SM00849">
    <property type="entry name" value="Lactamase_B"/>
    <property type="match status" value="1"/>
</dbReference>
<gene>
    <name evidence="11" type="ORF">TRIADDRAFT_20939</name>
</gene>
<sequence length="260" mass="28745">MKIDVIPALQDNYMYLLTDPKTNQAAIVDPVEPEKVLAAVNNRKVDLTTVITTHHHWDHAGGNDKLVGMVSKKLKVYGGDERIGSLTEKLSGGEEFNIGSLVIKSLATPCHTSGHICYFVSDPNSQESAVVFTGDTLFVGGCGRFFEGTPAQMYNALCNILGKLPSSTRVYCGHEYSASNLIFAIHVEPDNVDIQKKLEWVKKQRANRLVTVPSTIAEELSYNPFMRVNTNNVRKHTGKKSGIEAMGYLREEKNNFKAKA</sequence>
<dbReference type="OrthoDB" id="515692at2759"/>
<dbReference type="RefSeq" id="XP_002110104.1">
    <property type="nucleotide sequence ID" value="XM_002110068.1"/>
</dbReference>
<keyword evidence="7" id="KW-0378">Hydrolase</keyword>
<dbReference type="KEGG" id="tad:TRIADDRAFT_20939"/>
<dbReference type="InterPro" id="IPR001279">
    <property type="entry name" value="Metallo-B-lactamas"/>
</dbReference>
<dbReference type="InterPro" id="IPR035680">
    <property type="entry name" value="Clx_II_MBL"/>
</dbReference>
<dbReference type="OMA" id="NYIWLLQ"/>
<evidence type="ECO:0000256" key="4">
    <source>
        <dbReference type="ARBA" id="ARBA00006759"/>
    </source>
</evidence>
<evidence type="ECO:0000256" key="5">
    <source>
        <dbReference type="ARBA" id="ARBA00011917"/>
    </source>
</evidence>
<dbReference type="GO" id="GO:0019243">
    <property type="term" value="P:methylglyoxal catabolic process to D-lactate via S-lactoyl-glutathione"/>
    <property type="evidence" value="ECO:0007669"/>
    <property type="project" value="InterPro"/>
</dbReference>
<dbReference type="AlphaFoldDB" id="B3RPZ7"/>